<name>A0A3Q8U5Q0_9PSED</name>
<protein>
    <submittedName>
        <fullName evidence="1">Uncharacterized protein</fullName>
    </submittedName>
</protein>
<proteinExistence type="predicted"/>
<gene>
    <name evidence="1" type="ORF">EJA05_20040</name>
</gene>
<dbReference type="KEGG" id="pory:EJA05_20040"/>
<sequence>MTVEACIQSTGNALVFVAIGNGLAHPAIARALHSVGYDRVLHLPVFLRGERAAAMTQAWNAFYSGDYAVPFCSFDELYTVRAGDYLLSAFSDYVTAIVHKDYVYTVRRSYEGIEHDYADYFKWQGQEQDVIDKATNVRLDDPAVKALLPCDELFTQEQLDFYRAKTFFDMGHYYREAASVAVFDGALHRFNILDGSHRAFYLERQGFDGIPLKMKRAEWDAYFREHQAQALMDYCRQLQSLPAVVKHPAFMSFPVLEREPDAEFLRLLEGVCPL</sequence>
<accession>A0A3Q8U5Q0</accession>
<evidence type="ECO:0000313" key="1">
    <source>
        <dbReference type="EMBL" id="AZL71506.1"/>
    </source>
</evidence>
<dbReference type="OrthoDB" id="9895032at2"/>
<dbReference type="Proteomes" id="UP000268230">
    <property type="component" value="Chromosome"/>
</dbReference>
<evidence type="ECO:0000313" key="2">
    <source>
        <dbReference type="Proteomes" id="UP000268230"/>
    </source>
</evidence>
<organism evidence="1 2">
    <name type="scientific">Pseudomonas entomophila</name>
    <dbReference type="NCBI Taxonomy" id="312306"/>
    <lineage>
        <taxon>Bacteria</taxon>
        <taxon>Pseudomonadati</taxon>
        <taxon>Pseudomonadota</taxon>
        <taxon>Gammaproteobacteria</taxon>
        <taxon>Pseudomonadales</taxon>
        <taxon>Pseudomonadaceae</taxon>
        <taxon>Pseudomonas</taxon>
    </lineage>
</organism>
<dbReference type="AlphaFoldDB" id="A0A3Q8U5Q0"/>
<reference evidence="1 2" key="1">
    <citation type="submission" date="2018-12" db="EMBL/GenBank/DDBJ databases">
        <authorList>
            <person name="Li S."/>
            <person name="Yang R."/>
            <person name="Chen G."/>
            <person name="Zou L."/>
            <person name="Zhang C."/>
            <person name="Chen Y."/>
            <person name="Liu Z."/>
            <person name="Li Y."/>
            <person name="Yan Y."/>
            <person name="Huang M."/>
            <person name="Chen T."/>
        </authorList>
    </citation>
    <scope>NUCLEOTIDE SEQUENCE [LARGE SCALE GENOMIC DNA]</scope>
    <source>
        <strain evidence="1 2">1257</strain>
    </source>
</reference>
<dbReference type="EMBL" id="CP034338">
    <property type="protein sequence ID" value="AZL71506.1"/>
    <property type="molecule type" value="Genomic_DNA"/>
</dbReference>